<protein>
    <recommendedName>
        <fullName evidence="3">RNase H type-1 domain-containing protein</fullName>
    </recommendedName>
</protein>
<evidence type="ECO:0000313" key="1">
    <source>
        <dbReference type="EMBL" id="MBA0707484.1"/>
    </source>
</evidence>
<gene>
    <name evidence="1" type="ORF">Golax_019527</name>
</gene>
<dbReference type="EMBL" id="JABEZV010000003">
    <property type="protein sequence ID" value="MBA0707484.1"/>
    <property type="molecule type" value="Genomic_DNA"/>
</dbReference>
<accession>A0A7J8Z7Z5</accession>
<evidence type="ECO:0008006" key="3">
    <source>
        <dbReference type="Google" id="ProtNLM"/>
    </source>
</evidence>
<comment type="caution">
    <text evidence="1">The sequence shown here is derived from an EMBL/GenBank/DDBJ whole genome shotgun (WGS) entry which is preliminary data.</text>
</comment>
<dbReference type="AlphaFoldDB" id="A0A7J8Z7Z5"/>
<sequence length="130" mass="15136">MKSASLNTQSWSKTMTCIFSVKSAYRMLKEEFWSPKDVYGETLVMEMQQTSKNEELGILDGLFLLQKQGYDEVAIQSDNLEILAKEEKWCLRYVPREAIKIDDALEKMALSNDEVLHMFYDLPLEIEEVL</sequence>
<keyword evidence="2" id="KW-1185">Reference proteome</keyword>
<organism evidence="1 2">
    <name type="scientific">Gossypium laxum</name>
    <dbReference type="NCBI Taxonomy" id="34288"/>
    <lineage>
        <taxon>Eukaryota</taxon>
        <taxon>Viridiplantae</taxon>
        <taxon>Streptophyta</taxon>
        <taxon>Embryophyta</taxon>
        <taxon>Tracheophyta</taxon>
        <taxon>Spermatophyta</taxon>
        <taxon>Magnoliopsida</taxon>
        <taxon>eudicotyledons</taxon>
        <taxon>Gunneridae</taxon>
        <taxon>Pentapetalae</taxon>
        <taxon>rosids</taxon>
        <taxon>malvids</taxon>
        <taxon>Malvales</taxon>
        <taxon>Malvaceae</taxon>
        <taxon>Malvoideae</taxon>
        <taxon>Gossypium</taxon>
    </lineage>
</organism>
<reference evidence="1 2" key="1">
    <citation type="journal article" date="2019" name="Genome Biol. Evol.">
        <title>Insights into the evolution of the New World diploid cottons (Gossypium, subgenus Houzingenia) based on genome sequencing.</title>
        <authorList>
            <person name="Grover C.E."/>
            <person name="Arick M.A. 2nd"/>
            <person name="Thrash A."/>
            <person name="Conover J.L."/>
            <person name="Sanders W.S."/>
            <person name="Peterson D.G."/>
            <person name="Frelichowski J.E."/>
            <person name="Scheffler J.A."/>
            <person name="Scheffler B.E."/>
            <person name="Wendel J.F."/>
        </authorList>
    </citation>
    <scope>NUCLEOTIDE SEQUENCE [LARGE SCALE GENOMIC DNA]</scope>
    <source>
        <strain evidence="1">4</strain>
        <tissue evidence="1">Leaf</tissue>
    </source>
</reference>
<proteinExistence type="predicted"/>
<evidence type="ECO:0000313" key="2">
    <source>
        <dbReference type="Proteomes" id="UP000593574"/>
    </source>
</evidence>
<name>A0A7J8Z7Z5_9ROSI</name>
<dbReference type="Proteomes" id="UP000593574">
    <property type="component" value="Unassembled WGS sequence"/>
</dbReference>